<sequence>MEVAGSTKDTSPVNTQEVSKSVDPGLSEALENGMNLQVTDIGAVVDNSNLGAASHGKTGPTPQIKSEAEHDSADEQLSSSNLPHCTQAPGDDGVTSGEGFEDGVNHHTQIGQESDSCRSKNLRNSLRIPGEMAGPELGHSGIAYQRTDADPLRKENLFAFDETDFCQTHAPRIAEGNGEVIVGPTMSSMIWSSSEQLNSVNTERQDKGHHNPQASQLSQDIHSKDVPRGTTAQNIGLEATKEVDIESSARLQSEKKPRKKTGPRPKSAKEWFSKRRQELRKALPDLVGAKRKRSSGGGEDTTSRHKRRRRSKESETRESRKKSRAGKKSAKVMKAIFESLQHSNPIAARISLGDLPEADPIVAATKTSQLQQIMRKAPKDGNKRDIAADKKRLDEATRSFGYRNCVAKDGKWLIEGMNTPLYNHQVVGASWMLSREFSEEGPRGGILGDEMGMGKTLEALACIVSNRPTDDDIKTFSRATLIVTPANAIKQWEEEIRKHTNDCSVVHWKEIKRLVPEVFNCRDIILASYHEVSRQFPSKKLLDSCGSAEEWKLAYDENRGDLFKVTFWRIILDEAHNIKNKDSQTSIACRNLLGRHRWGMSGTPITNSLDEIYPYLNFLKTDWVGNIGDFQYLYGNPDDVESVNRLSVIMDIIMLRRTMADSFMGRPLYDIPICEITVRRVSLTKEERVIYSVVESRFRKIINAILKRLRAENRAVRLKDLKIYLRFLMWLRQGAAHPFLLERVLKKTLKQDDLCEIRRRLCDVSSQIPTFKQVGEWCAKSTIINDPTKQNQNLQNTSGNGQFGHEFNMGKQINIALASQREDVCRICYKEPRRVRKAKCKHIFCKKCLNNHIFDQFQRRAIPKCPECDTSLAGLDKYEQPDTRELKSQRYKFSTPERGRDIFEQHPRITRSRSEFLQQCDHDYPEPVVPSAKTIAVKEAILKWQSEAPDDKIIVFMEFKMTGAILGRVLNAEGIKFLYFFGDMSQVAKRNAVRAFHDQKHIKVMIASFRCGSVALNLTCANRVILVDLWWNTAIEMQAFARVFRIGQVKKTHFLRIIAQNTIDNRIEALQEKKLRNINKVMGPGGKEELSTEEIAALFGRLKKSEDGSFEVLSDDDGDDEFEEIEEVELYGDT</sequence>
<keyword evidence="6" id="KW-0347">Helicase</keyword>
<dbReference type="CDD" id="cd18008">
    <property type="entry name" value="DEXDc_SHPRH-like"/>
    <property type="match status" value="1"/>
</dbReference>
<dbReference type="OrthoDB" id="448448at2759"/>
<dbReference type="Pfam" id="PF00176">
    <property type="entry name" value="SNF2-rel_dom"/>
    <property type="match status" value="1"/>
</dbReference>
<dbReference type="InterPro" id="IPR050628">
    <property type="entry name" value="SNF2_RAD54_helicase_TF"/>
</dbReference>
<feature type="region of interest" description="Disordered" evidence="10">
    <location>
        <begin position="194"/>
        <end position="330"/>
    </location>
</feature>
<dbReference type="SMART" id="SM00184">
    <property type="entry name" value="RING"/>
    <property type="match status" value="1"/>
</dbReference>
<evidence type="ECO:0000256" key="1">
    <source>
        <dbReference type="ARBA" id="ARBA00007025"/>
    </source>
</evidence>
<dbReference type="GO" id="GO:0016787">
    <property type="term" value="F:hydrolase activity"/>
    <property type="evidence" value="ECO:0007669"/>
    <property type="project" value="UniProtKB-KW"/>
</dbReference>
<dbReference type="PROSITE" id="PS50089">
    <property type="entry name" value="ZF_RING_2"/>
    <property type="match status" value="1"/>
</dbReference>
<evidence type="ECO:0000256" key="2">
    <source>
        <dbReference type="ARBA" id="ARBA00022723"/>
    </source>
</evidence>
<evidence type="ECO:0000256" key="10">
    <source>
        <dbReference type="SAM" id="MobiDB-lite"/>
    </source>
</evidence>
<dbReference type="GO" id="GO:0008094">
    <property type="term" value="F:ATP-dependent activity, acting on DNA"/>
    <property type="evidence" value="ECO:0007669"/>
    <property type="project" value="TreeGrafter"/>
</dbReference>
<dbReference type="PROSITE" id="PS00518">
    <property type="entry name" value="ZF_RING_1"/>
    <property type="match status" value="1"/>
</dbReference>
<dbReference type="InterPro" id="IPR001841">
    <property type="entry name" value="Znf_RING"/>
</dbReference>
<gene>
    <name evidence="14" type="ORF">GQX73_g9507</name>
</gene>
<dbReference type="EMBL" id="WUBL01000168">
    <property type="protein sequence ID" value="KAF2964057.1"/>
    <property type="molecule type" value="Genomic_DNA"/>
</dbReference>
<dbReference type="SUPFAM" id="SSF52540">
    <property type="entry name" value="P-loop containing nucleoside triphosphate hydrolases"/>
    <property type="match status" value="2"/>
</dbReference>
<feature type="domain" description="Helicase C-terminal" evidence="13">
    <location>
        <begin position="936"/>
        <end position="1098"/>
    </location>
</feature>
<evidence type="ECO:0000313" key="15">
    <source>
        <dbReference type="Proteomes" id="UP000481858"/>
    </source>
</evidence>
<dbReference type="Proteomes" id="UP000481858">
    <property type="component" value="Unassembled WGS sequence"/>
</dbReference>
<evidence type="ECO:0000259" key="12">
    <source>
        <dbReference type="PROSITE" id="PS51192"/>
    </source>
</evidence>
<dbReference type="Gene3D" id="3.40.50.10810">
    <property type="entry name" value="Tandem AAA-ATPase domain"/>
    <property type="match status" value="1"/>
</dbReference>
<dbReference type="InParanoid" id="A0A7C8N180"/>
<dbReference type="InterPro" id="IPR049730">
    <property type="entry name" value="SNF2/RAD54-like_C"/>
</dbReference>
<evidence type="ECO:0000256" key="8">
    <source>
        <dbReference type="ARBA" id="ARBA00022840"/>
    </source>
</evidence>
<keyword evidence="7" id="KW-0862">Zinc</keyword>
<dbReference type="InterPro" id="IPR017907">
    <property type="entry name" value="Znf_RING_CS"/>
</dbReference>
<evidence type="ECO:0000256" key="9">
    <source>
        <dbReference type="PROSITE-ProRule" id="PRU00175"/>
    </source>
</evidence>
<dbReference type="SUPFAM" id="SSF57850">
    <property type="entry name" value="RING/U-box"/>
    <property type="match status" value="1"/>
</dbReference>
<evidence type="ECO:0000256" key="6">
    <source>
        <dbReference type="ARBA" id="ARBA00022806"/>
    </source>
</evidence>
<dbReference type="GO" id="GO:0008270">
    <property type="term" value="F:zinc ion binding"/>
    <property type="evidence" value="ECO:0007669"/>
    <property type="project" value="UniProtKB-KW"/>
</dbReference>
<evidence type="ECO:0008006" key="16">
    <source>
        <dbReference type="Google" id="ProtNLM"/>
    </source>
</evidence>
<dbReference type="AlphaFoldDB" id="A0A7C8N180"/>
<dbReference type="GO" id="GO:0006281">
    <property type="term" value="P:DNA repair"/>
    <property type="evidence" value="ECO:0007669"/>
    <property type="project" value="TreeGrafter"/>
</dbReference>
<comment type="similarity">
    <text evidence="1">Belongs to the SNF2/RAD54 helicase family.</text>
</comment>
<dbReference type="InterPro" id="IPR013083">
    <property type="entry name" value="Znf_RING/FYVE/PHD"/>
</dbReference>
<protein>
    <recommendedName>
        <fullName evidence="16">RING-type domain-containing protein</fullName>
    </recommendedName>
</protein>
<dbReference type="InterPro" id="IPR014001">
    <property type="entry name" value="Helicase_ATP-bd"/>
</dbReference>
<dbReference type="InterPro" id="IPR018957">
    <property type="entry name" value="Znf_C3HC4_RING-type"/>
</dbReference>
<dbReference type="PANTHER" id="PTHR45626">
    <property type="entry name" value="TRANSCRIPTION TERMINATION FACTOR 2-RELATED"/>
    <property type="match status" value="1"/>
</dbReference>
<feature type="domain" description="Helicase ATP-binding" evidence="12">
    <location>
        <begin position="436"/>
        <end position="622"/>
    </location>
</feature>
<dbReference type="PROSITE" id="PS51192">
    <property type="entry name" value="HELICASE_ATP_BIND_1"/>
    <property type="match status" value="1"/>
</dbReference>
<dbReference type="Gene3D" id="3.30.40.10">
    <property type="entry name" value="Zinc/RING finger domain, C3HC4 (zinc finger)"/>
    <property type="match status" value="1"/>
</dbReference>
<keyword evidence="8" id="KW-0067">ATP-binding</keyword>
<dbReference type="Gene3D" id="3.40.50.300">
    <property type="entry name" value="P-loop containing nucleotide triphosphate hydrolases"/>
    <property type="match status" value="1"/>
</dbReference>
<name>A0A7C8N180_9PEZI</name>
<keyword evidence="15" id="KW-1185">Reference proteome</keyword>
<evidence type="ECO:0000256" key="7">
    <source>
        <dbReference type="ARBA" id="ARBA00022833"/>
    </source>
</evidence>
<dbReference type="InterPro" id="IPR027417">
    <property type="entry name" value="P-loop_NTPase"/>
</dbReference>
<dbReference type="InterPro" id="IPR038718">
    <property type="entry name" value="SNF2-like_sf"/>
</dbReference>
<evidence type="ECO:0000256" key="3">
    <source>
        <dbReference type="ARBA" id="ARBA00022741"/>
    </source>
</evidence>
<feature type="compositionally biased region" description="Polar residues" evidence="10">
    <location>
        <begin position="75"/>
        <end position="84"/>
    </location>
</feature>
<dbReference type="Pfam" id="PF00271">
    <property type="entry name" value="Helicase_C"/>
    <property type="match status" value="1"/>
</dbReference>
<keyword evidence="3" id="KW-0547">Nucleotide-binding</keyword>
<evidence type="ECO:0000256" key="5">
    <source>
        <dbReference type="ARBA" id="ARBA00022801"/>
    </source>
</evidence>
<accession>A0A7C8N180</accession>
<dbReference type="PANTHER" id="PTHR45626:SF17">
    <property type="entry name" value="HELICASE-LIKE TRANSCRIPTION FACTOR"/>
    <property type="match status" value="1"/>
</dbReference>
<keyword evidence="4 9" id="KW-0863">Zinc-finger</keyword>
<dbReference type="Pfam" id="PF00097">
    <property type="entry name" value="zf-C3HC4"/>
    <property type="match status" value="1"/>
</dbReference>
<feature type="region of interest" description="Disordered" evidence="10">
    <location>
        <begin position="1"/>
        <end position="33"/>
    </location>
</feature>
<feature type="compositionally biased region" description="Polar residues" evidence="10">
    <location>
        <begin position="7"/>
        <end position="19"/>
    </location>
</feature>
<proteinExistence type="inferred from homology"/>
<keyword evidence="2" id="KW-0479">Metal-binding</keyword>
<dbReference type="CDD" id="cd18793">
    <property type="entry name" value="SF2_C_SNF"/>
    <property type="match status" value="1"/>
</dbReference>
<dbReference type="PROSITE" id="PS51194">
    <property type="entry name" value="HELICASE_CTER"/>
    <property type="match status" value="1"/>
</dbReference>
<evidence type="ECO:0000259" key="11">
    <source>
        <dbReference type="PROSITE" id="PS50089"/>
    </source>
</evidence>
<feature type="domain" description="RING-type" evidence="11">
    <location>
        <begin position="825"/>
        <end position="869"/>
    </location>
</feature>
<keyword evidence="5" id="KW-0378">Hydrolase</keyword>
<dbReference type="GO" id="GO:0005524">
    <property type="term" value="F:ATP binding"/>
    <property type="evidence" value="ECO:0007669"/>
    <property type="project" value="UniProtKB-KW"/>
</dbReference>
<evidence type="ECO:0000313" key="14">
    <source>
        <dbReference type="EMBL" id="KAF2964057.1"/>
    </source>
</evidence>
<dbReference type="GO" id="GO:0005634">
    <property type="term" value="C:nucleus"/>
    <property type="evidence" value="ECO:0007669"/>
    <property type="project" value="TreeGrafter"/>
</dbReference>
<evidence type="ECO:0000259" key="13">
    <source>
        <dbReference type="PROSITE" id="PS51194"/>
    </source>
</evidence>
<feature type="region of interest" description="Disordered" evidence="10">
    <location>
        <begin position="48"/>
        <end position="119"/>
    </location>
</feature>
<reference evidence="14 15" key="1">
    <citation type="submission" date="2019-12" db="EMBL/GenBank/DDBJ databases">
        <title>Draft genome sequence of the ascomycete Xylaria multiplex DSM 110363.</title>
        <authorList>
            <person name="Buettner E."/>
            <person name="Kellner H."/>
        </authorList>
    </citation>
    <scope>NUCLEOTIDE SEQUENCE [LARGE SCALE GENOMIC DNA]</scope>
    <source>
        <strain evidence="14 15">DSM 110363</strain>
    </source>
</reference>
<dbReference type="GO" id="GO:0004386">
    <property type="term" value="F:helicase activity"/>
    <property type="evidence" value="ECO:0007669"/>
    <property type="project" value="UniProtKB-KW"/>
</dbReference>
<organism evidence="14 15">
    <name type="scientific">Xylaria multiplex</name>
    <dbReference type="NCBI Taxonomy" id="323545"/>
    <lineage>
        <taxon>Eukaryota</taxon>
        <taxon>Fungi</taxon>
        <taxon>Dikarya</taxon>
        <taxon>Ascomycota</taxon>
        <taxon>Pezizomycotina</taxon>
        <taxon>Sordariomycetes</taxon>
        <taxon>Xylariomycetidae</taxon>
        <taxon>Xylariales</taxon>
        <taxon>Xylariaceae</taxon>
        <taxon>Xylaria</taxon>
    </lineage>
</organism>
<dbReference type="SMART" id="SM00487">
    <property type="entry name" value="DEXDc"/>
    <property type="match status" value="1"/>
</dbReference>
<feature type="compositionally biased region" description="Basic residues" evidence="10">
    <location>
        <begin position="319"/>
        <end position="330"/>
    </location>
</feature>
<dbReference type="InterPro" id="IPR001650">
    <property type="entry name" value="Helicase_C-like"/>
</dbReference>
<comment type="caution">
    <text evidence="14">The sequence shown here is derived from an EMBL/GenBank/DDBJ whole genome shotgun (WGS) entry which is preliminary data.</text>
</comment>
<dbReference type="InterPro" id="IPR000330">
    <property type="entry name" value="SNF2_N"/>
</dbReference>
<dbReference type="CDD" id="cd16449">
    <property type="entry name" value="RING-HC"/>
    <property type="match status" value="1"/>
</dbReference>
<dbReference type="SMART" id="SM00490">
    <property type="entry name" value="HELICc"/>
    <property type="match status" value="1"/>
</dbReference>
<feature type="compositionally biased region" description="Basic and acidic residues" evidence="10">
    <location>
        <begin position="267"/>
        <end position="283"/>
    </location>
</feature>
<evidence type="ECO:0000256" key="4">
    <source>
        <dbReference type="ARBA" id="ARBA00022771"/>
    </source>
</evidence>